<dbReference type="EMBL" id="AYKW01000008">
    <property type="protein sequence ID" value="PIL33052.1"/>
    <property type="molecule type" value="Genomic_DNA"/>
</dbReference>
<reference evidence="1 2" key="1">
    <citation type="journal article" date="2015" name="Sci. Rep.">
        <title>Chromosome-level genome map provides insights into diverse defense mechanisms in the medicinal fungus Ganoderma sinense.</title>
        <authorList>
            <person name="Zhu Y."/>
            <person name="Xu J."/>
            <person name="Sun C."/>
            <person name="Zhou S."/>
            <person name="Xu H."/>
            <person name="Nelson D.R."/>
            <person name="Qian J."/>
            <person name="Song J."/>
            <person name="Luo H."/>
            <person name="Xiang L."/>
            <person name="Li Y."/>
            <person name="Xu Z."/>
            <person name="Ji A."/>
            <person name="Wang L."/>
            <person name="Lu S."/>
            <person name="Hayward A."/>
            <person name="Sun W."/>
            <person name="Li X."/>
            <person name="Schwartz D.C."/>
            <person name="Wang Y."/>
            <person name="Chen S."/>
        </authorList>
    </citation>
    <scope>NUCLEOTIDE SEQUENCE [LARGE SCALE GENOMIC DNA]</scope>
    <source>
        <strain evidence="1 2">ZZ0214-1</strain>
    </source>
</reference>
<proteinExistence type="predicted"/>
<comment type="caution">
    <text evidence="1">The sequence shown here is derived from an EMBL/GenBank/DDBJ whole genome shotgun (WGS) entry which is preliminary data.</text>
</comment>
<gene>
    <name evidence="1" type="ORF">GSI_04501</name>
</gene>
<name>A0A2G8SH12_9APHY</name>
<organism evidence="1 2">
    <name type="scientific">Ganoderma sinense ZZ0214-1</name>
    <dbReference type="NCBI Taxonomy" id="1077348"/>
    <lineage>
        <taxon>Eukaryota</taxon>
        <taxon>Fungi</taxon>
        <taxon>Dikarya</taxon>
        <taxon>Basidiomycota</taxon>
        <taxon>Agaricomycotina</taxon>
        <taxon>Agaricomycetes</taxon>
        <taxon>Polyporales</taxon>
        <taxon>Polyporaceae</taxon>
        <taxon>Ganoderma</taxon>
    </lineage>
</organism>
<dbReference type="AlphaFoldDB" id="A0A2G8SH12"/>
<dbReference type="Proteomes" id="UP000230002">
    <property type="component" value="Unassembled WGS sequence"/>
</dbReference>
<keyword evidence="2" id="KW-1185">Reference proteome</keyword>
<protein>
    <submittedName>
        <fullName evidence="1">Uncharacterized protein</fullName>
    </submittedName>
</protein>
<evidence type="ECO:0000313" key="1">
    <source>
        <dbReference type="EMBL" id="PIL33052.1"/>
    </source>
</evidence>
<evidence type="ECO:0000313" key="2">
    <source>
        <dbReference type="Proteomes" id="UP000230002"/>
    </source>
</evidence>
<sequence>MVPKRWSPQCDLFVPGSSLDAMTAPIDQVAVTIHNGLTPTIRELTDLAEHLPITASFGERSSPYFELERTIYGRLFERTHAPVSHFLVAQRICTIADGWRVFSVFAHLTHLGRLILAPSSTSCATRAVWLSAIPSSSHVGKS</sequence>
<accession>A0A2G8SH12</accession>